<gene>
    <name evidence="2" type="ORF">GA0061105_116112</name>
</gene>
<proteinExistence type="predicted"/>
<protein>
    <submittedName>
        <fullName evidence="2">Integrase core domain-containing protein</fullName>
    </submittedName>
</protein>
<dbReference type="InterPro" id="IPR001584">
    <property type="entry name" value="Integrase_cat-core"/>
</dbReference>
<accession>A0A1C3Y9S9</accession>
<name>A0A1C3Y9S9_9HYPH</name>
<sequence>MQNANVESFNGRMRDEMVNQSLFLGCDYARSAIAGPTITTTSGRTHRSDQTRARDADTIAATGSNAARDESFAFPPLGVLGARRL</sequence>
<evidence type="ECO:0000313" key="2">
    <source>
        <dbReference type="EMBL" id="SCB61307.1"/>
    </source>
</evidence>
<organism evidence="2 3">
    <name type="scientific">Rhizobium aethiopicum</name>
    <dbReference type="NCBI Taxonomy" id="1138170"/>
    <lineage>
        <taxon>Bacteria</taxon>
        <taxon>Pseudomonadati</taxon>
        <taxon>Pseudomonadota</taxon>
        <taxon>Alphaproteobacteria</taxon>
        <taxon>Hyphomicrobiales</taxon>
        <taxon>Rhizobiaceae</taxon>
        <taxon>Rhizobium/Agrobacterium group</taxon>
        <taxon>Rhizobium</taxon>
    </lineage>
</organism>
<reference evidence="2 3" key="1">
    <citation type="submission" date="2016-08" db="EMBL/GenBank/DDBJ databases">
        <authorList>
            <person name="Seilhamer J.J."/>
        </authorList>
    </citation>
    <scope>NUCLEOTIDE SEQUENCE [LARGE SCALE GENOMIC DNA]</scope>
    <source>
        <strain evidence="2 3">HBR26</strain>
    </source>
</reference>
<dbReference type="EMBL" id="FMAJ01000016">
    <property type="protein sequence ID" value="SCB61307.1"/>
    <property type="molecule type" value="Genomic_DNA"/>
</dbReference>
<dbReference type="AlphaFoldDB" id="A0A1C3Y9S9"/>
<evidence type="ECO:0000259" key="1">
    <source>
        <dbReference type="Pfam" id="PF13683"/>
    </source>
</evidence>
<evidence type="ECO:0000313" key="3">
    <source>
        <dbReference type="Proteomes" id="UP000198723"/>
    </source>
</evidence>
<dbReference type="Proteomes" id="UP000198723">
    <property type="component" value="Unassembled WGS sequence"/>
</dbReference>
<feature type="domain" description="Integrase catalytic" evidence="1">
    <location>
        <begin position="1"/>
        <end position="34"/>
    </location>
</feature>
<dbReference type="Pfam" id="PF13683">
    <property type="entry name" value="rve_3"/>
    <property type="match status" value="1"/>
</dbReference>
<dbReference type="GO" id="GO:0015074">
    <property type="term" value="P:DNA integration"/>
    <property type="evidence" value="ECO:0007669"/>
    <property type="project" value="InterPro"/>
</dbReference>